<evidence type="ECO:0000313" key="2">
    <source>
        <dbReference type="Proteomes" id="UP001054945"/>
    </source>
</evidence>
<protein>
    <submittedName>
        <fullName evidence="1">Uncharacterized protein</fullName>
    </submittedName>
</protein>
<gene>
    <name evidence="1" type="ORF">CEXT_231951</name>
</gene>
<dbReference type="EMBL" id="BPLR01009903">
    <property type="protein sequence ID" value="GIY35372.1"/>
    <property type="molecule type" value="Genomic_DNA"/>
</dbReference>
<keyword evidence="2" id="KW-1185">Reference proteome</keyword>
<organism evidence="1 2">
    <name type="scientific">Caerostris extrusa</name>
    <name type="common">Bark spider</name>
    <name type="synonym">Caerostris bankana</name>
    <dbReference type="NCBI Taxonomy" id="172846"/>
    <lineage>
        <taxon>Eukaryota</taxon>
        <taxon>Metazoa</taxon>
        <taxon>Ecdysozoa</taxon>
        <taxon>Arthropoda</taxon>
        <taxon>Chelicerata</taxon>
        <taxon>Arachnida</taxon>
        <taxon>Araneae</taxon>
        <taxon>Araneomorphae</taxon>
        <taxon>Entelegynae</taxon>
        <taxon>Araneoidea</taxon>
        <taxon>Araneidae</taxon>
        <taxon>Caerostris</taxon>
    </lineage>
</organism>
<reference evidence="1 2" key="1">
    <citation type="submission" date="2021-06" db="EMBL/GenBank/DDBJ databases">
        <title>Caerostris extrusa draft genome.</title>
        <authorList>
            <person name="Kono N."/>
            <person name="Arakawa K."/>
        </authorList>
    </citation>
    <scope>NUCLEOTIDE SEQUENCE [LARGE SCALE GENOMIC DNA]</scope>
</reference>
<dbReference type="AlphaFoldDB" id="A0AAV4SSE7"/>
<sequence>MCKGIGSNNCNKEFIKMKLLEDQSKRKRDKTSELPPSLSAINNFFLTTVASFIISLPSISRACLSSWLPEDYHRRSSDFCMEFHRTPVFPINLLYTGTQPLTLV</sequence>
<proteinExistence type="predicted"/>
<dbReference type="Proteomes" id="UP001054945">
    <property type="component" value="Unassembled WGS sequence"/>
</dbReference>
<name>A0AAV4SSE7_CAEEX</name>
<comment type="caution">
    <text evidence="1">The sequence shown here is derived from an EMBL/GenBank/DDBJ whole genome shotgun (WGS) entry which is preliminary data.</text>
</comment>
<accession>A0AAV4SSE7</accession>
<evidence type="ECO:0000313" key="1">
    <source>
        <dbReference type="EMBL" id="GIY35372.1"/>
    </source>
</evidence>